<protein>
    <recommendedName>
        <fullName evidence="5">Secreted protein</fullName>
    </recommendedName>
</protein>
<feature type="compositionally biased region" description="Low complexity" evidence="1">
    <location>
        <begin position="69"/>
        <end position="81"/>
    </location>
</feature>
<keyword evidence="2" id="KW-0732">Signal</keyword>
<evidence type="ECO:0000256" key="2">
    <source>
        <dbReference type="SAM" id="SignalP"/>
    </source>
</evidence>
<keyword evidence="4" id="KW-1185">Reference proteome</keyword>
<dbReference type="Proteomes" id="UP001549119">
    <property type="component" value="Unassembled WGS sequence"/>
</dbReference>
<organism evidence="3 4">
    <name type="scientific">Methylobacterium radiotolerans</name>
    <dbReference type="NCBI Taxonomy" id="31998"/>
    <lineage>
        <taxon>Bacteria</taxon>
        <taxon>Pseudomonadati</taxon>
        <taxon>Pseudomonadota</taxon>
        <taxon>Alphaproteobacteria</taxon>
        <taxon>Hyphomicrobiales</taxon>
        <taxon>Methylobacteriaceae</taxon>
        <taxon>Methylobacterium</taxon>
    </lineage>
</organism>
<feature type="signal peptide" evidence="2">
    <location>
        <begin position="1"/>
        <end position="25"/>
    </location>
</feature>
<gene>
    <name evidence="3" type="ORF">ABIC20_000323</name>
</gene>
<comment type="caution">
    <text evidence="3">The sequence shown here is derived from an EMBL/GenBank/DDBJ whole genome shotgun (WGS) entry which is preliminary data.</text>
</comment>
<feature type="region of interest" description="Disordered" evidence="1">
    <location>
        <begin position="33"/>
        <end position="91"/>
    </location>
</feature>
<proteinExistence type="predicted"/>
<feature type="chain" id="PRO_5046632418" description="Secreted protein" evidence="2">
    <location>
        <begin position="26"/>
        <end position="91"/>
    </location>
</feature>
<feature type="compositionally biased region" description="Polar residues" evidence="1">
    <location>
        <begin position="50"/>
        <end position="68"/>
    </location>
</feature>
<feature type="compositionally biased region" description="Gly residues" evidence="1">
    <location>
        <begin position="82"/>
        <end position="91"/>
    </location>
</feature>
<evidence type="ECO:0000313" key="3">
    <source>
        <dbReference type="EMBL" id="MET3863014.1"/>
    </source>
</evidence>
<dbReference type="RefSeq" id="WP_058607239.1">
    <property type="nucleotide sequence ID" value="NZ_CP090579.1"/>
</dbReference>
<name>A0ABV2N957_9HYPH</name>
<evidence type="ECO:0000313" key="4">
    <source>
        <dbReference type="Proteomes" id="UP001549119"/>
    </source>
</evidence>
<reference evidence="3 4" key="1">
    <citation type="submission" date="2024-06" db="EMBL/GenBank/DDBJ databases">
        <title>Genomics of switchgrass bacterial isolates.</title>
        <authorList>
            <person name="Shade A."/>
        </authorList>
    </citation>
    <scope>NUCLEOTIDE SEQUENCE [LARGE SCALE GENOMIC DNA]</scope>
    <source>
        <strain evidence="3 4">PvP084</strain>
    </source>
</reference>
<sequence length="91" mass="9385">MRRLIATLTAASLGLAATAATPALAQVQQNNPNAANRSMETGGQMRALRQEQTSQSNTLRMDIQRNQAATPAPNTGPNTVGPTGGTGVIGR</sequence>
<accession>A0ABV2N957</accession>
<evidence type="ECO:0000256" key="1">
    <source>
        <dbReference type="SAM" id="MobiDB-lite"/>
    </source>
</evidence>
<evidence type="ECO:0008006" key="5">
    <source>
        <dbReference type="Google" id="ProtNLM"/>
    </source>
</evidence>
<dbReference type="EMBL" id="JBEPNW010000002">
    <property type="protein sequence ID" value="MET3863014.1"/>
    <property type="molecule type" value="Genomic_DNA"/>
</dbReference>